<proteinExistence type="predicted"/>
<name>A0ACD0NSQ1_9BASI</name>
<reference evidence="1 2" key="1">
    <citation type="journal article" date="2018" name="Mol. Biol. Evol.">
        <title>Broad Genomic Sampling Reveals a Smut Pathogenic Ancestry of the Fungal Clade Ustilaginomycotina.</title>
        <authorList>
            <person name="Kijpornyongpan T."/>
            <person name="Mondo S.J."/>
            <person name="Barry K."/>
            <person name="Sandor L."/>
            <person name="Lee J."/>
            <person name="Lipzen A."/>
            <person name="Pangilinan J."/>
            <person name="LaButti K."/>
            <person name="Hainaut M."/>
            <person name="Henrissat B."/>
            <person name="Grigoriev I.V."/>
            <person name="Spatafora J.W."/>
            <person name="Aime M.C."/>
        </authorList>
    </citation>
    <scope>NUCLEOTIDE SEQUENCE [LARGE SCALE GENOMIC DNA]</scope>
    <source>
        <strain evidence="1 2">SA 807</strain>
    </source>
</reference>
<evidence type="ECO:0000313" key="1">
    <source>
        <dbReference type="EMBL" id="PWN48863.1"/>
    </source>
</evidence>
<dbReference type="EMBL" id="KZ820131">
    <property type="protein sequence ID" value="PWN48863.1"/>
    <property type="molecule type" value="Genomic_DNA"/>
</dbReference>
<keyword evidence="2" id="KW-1185">Reference proteome</keyword>
<dbReference type="Proteomes" id="UP000245626">
    <property type="component" value="Unassembled WGS sequence"/>
</dbReference>
<accession>A0ACD0NSQ1</accession>
<gene>
    <name evidence="1" type="ORF">IE53DRAFT_388927</name>
</gene>
<protein>
    <submittedName>
        <fullName evidence="1">Uncharacterized protein</fullName>
    </submittedName>
</protein>
<evidence type="ECO:0000313" key="2">
    <source>
        <dbReference type="Proteomes" id="UP000245626"/>
    </source>
</evidence>
<sequence>MWAGSIKLGGGGGRGGGGGGRAPSERVSMEQAMLVHVKSRLPTFLDVDSSLHGVGRLRTHLTWST</sequence>
<organism evidence="1 2">
    <name type="scientific">Violaceomyces palustris</name>
    <dbReference type="NCBI Taxonomy" id="1673888"/>
    <lineage>
        <taxon>Eukaryota</taxon>
        <taxon>Fungi</taxon>
        <taxon>Dikarya</taxon>
        <taxon>Basidiomycota</taxon>
        <taxon>Ustilaginomycotina</taxon>
        <taxon>Ustilaginomycetes</taxon>
        <taxon>Violaceomycetales</taxon>
        <taxon>Violaceomycetaceae</taxon>
        <taxon>Violaceomyces</taxon>
    </lineage>
</organism>